<proteinExistence type="inferred from homology"/>
<evidence type="ECO:0000256" key="10">
    <source>
        <dbReference type="ARBA" id="ARBA00023136"/>
    </source>
</evidence>
<feature type="transmembrane region" description="Helical" evidence="12">
    <location>
        <begin position="87"/>
        <end position="104"/>
    </location>
</feature>
<evidence type="ECO:0000256" key="3">
    <source>
        <dbReference type="ARBA" id="ARBA00010631"/>
    </source>
</evidence>
<protein>
    <recommendedName>
        <fullName evidence="4">methanethiol S-methyltransferase</fullName>
        <ecNumber evidence="4">2.1.1.334</ecNumber>
    </recommendedName>
</protein>
<dbReference type="Proteomes" id="UP001156703">
    <property type="component" value="Unassembled WGS sequence"/>
</dbReference>
<reference evidence="14" key="1">
    <citation type="journal article" date="2019" name="Int. J. Syst. Evol. Microbiol.">
        <title>The Global Catalogue of Microorganisms (GCM) 10K type strain sequencing project: providing services to taxonomists for standard genome sequencing and annotation.</title>
        <authorList>
            <consortium name="The Broad Institute Genomics Platform"/>
            <consortium name="The Broad Institute Genome Sequencing Center for Infectious Disease"/>
            <person name="Wu L."/>
            <person name="Ma J."/>
        </authorList>
    </citation>
    <scope>NUCLEOTIDE SEQUENCE [LARGE SCALE GENOMIC DNA]</scope>
    <source>
        <strain evidence="14">NBRC 102146</strain>
    </source>
</reference>
<evidence type="ECO:0000256" key="2">
    <source>
        <dbReference type="ARBA" id="ARBA00004141"/>
    </source>
</evidence>
<comment type="function">
    <text evidence="1">Catalyzes the methylation of methanethiol (MeSH) to yield dimethylsulphide (DMS).</text>
</comment>
<accession>A0ABQ5ZAG6</accession>
<comment type="caution">
    <text evidence="13">The sequence shown here is derived from an EMBL/GenBank/DDBJ whole genome shotgun (WGS) entry which is preliminary data.</text>
</comment>
<dbReference type="PANTHER" id="PTHR31040">
    <property type="entry name" value="NURIM"/>
    <property type="match status" value="1"/>
</dbReference>
<keyword evidence="14" id="KW-1185">Reference proteome</keyword>
<keyword evidence="10 12" id="KW-0472">Membrane</keyword>
<dbReference type="RefSeq" id="WP_051676654.1">
    <property type="nucleotide sequence ID" value="NZ_BSOO01000026.1"/>
</dbReference>
<gene>
    <name evidence="13" type="ORF">GCM10007925_21920</name>
</gene>
<organism evidence="13 14">
    <name type="scientific">Sphingomonas astaxanthinifaciens DSM 22298</name>
    <dbReference type="NCBI Taxonomy" id="1123267"/>
    <lineage>
        <taxon>Bacteria</taxon>
        <taxon>Pseudomonadati</taxon>
        <taxon>Pseudomonadota</taxon>
        <taxon>Alphaproteobacteria</taxon>
        <taxon>Sphingomonadales</taxon>
        <taxon>Sphingomonadaceae</taxon>
        <taxon>Sphingomonas</taxon>
    </lineage>
</organism>
<dbReference type="PANTHER" id="PTHR31040:SF1">
    <property type="entry name" value="NURIM"/>
    <property type="match status" value="1"/>
</dbReference>
<dbReference type="EC" id="2.1.1.334" evidence="4"/>
<evidence type="ECO:0000256" key="4">
    <source>
        <dbReference type="ARBA" id="ARBA00012149"/>
    </source>
</evidence>
<evidence type="ECO:0000256" key="1">
    <source>
        <dbReference type="ARBA" id="ARBA00002096"/>
    </source>
</evidence>
<dbReference type="InterPro" id="IPR054700">
    <property type="entry name" value="MddA"/>
</dbReference>
<keyword evidence="8 12" id="KW-0812">Transmembrane</keyword>
<dbReference type="InterPro" id="IPR033580">
    <property type="entry name" value="Nurim-like"/>
</dbReference>
<dbReference type="EMBL" id="BSOO01000026">
    <property type="protein sequence ID" value="GLR48476.1"/>
    <property type="molecule type" value="Genomic_DNA"/>
</dbReference>
<comment type="catalytic activity">
    <reaction evidence="11">
        <text>methanethiol + S-adenosyl-L-methionine = dimethyl sulfide + S-adenosyl-L-homocysteine + H(+)</text>
        <dbReference type="Rhea" id="RHEA:50428"/>
        <dbReference type="ChEBI" id="CHEBI:15378"/>
        <dbReference type="ChEBI" id="CHEBI:16007"/>
        <dbReference type="ChEBI" id="CHEBI:17437"/>
        <dbReference type="ChEBI" id="CHEBI:57856"/>
        <dbReference type="ChEBI" id="CHEBI:59789"/>
        <dbReference type="EC" id="2.1.1.334"/>
    </reaction>
</comment>
<feature type="transmembrane region" description="Helical" evidence="12">
    <location>
        <begin position="7"/>
        <end position="26"/>
    </location>
</feature>
<feature type="transmembrane region" description="Helical" evidence="12">
    <location>
        <begin position="124"/>
        <end position="149"/>
    </location>
</feature>
<feature type="transmembrane region" description="Helical" evidence="12">
    <location>
        <begin position="46"/>
        <end position="66"/>
    </location>
</feature>
<evidence type="ECO:0000256" key="11">
    <source>
        <dbReference type="ARBA" id="ARBA00048134"/>
    </source>
</evidence>
<name>A0ABQ5ZAG6_9SPHN</name>
<comment type="subcellular location">
    <subcellularLocation>
        <location evidence="2">Membrane</location>
        <topology evidence="2">Multi-pass membrane protein</topology>
    </subcellularLocation>
</comment>
<keyword evidence="5" id="KW-0489">Methyltransferase</keyword>
<evidence type="ECO:0000256" key="6">
    <source>
        <dbReference type="ARBA" id="ARBA00022679"/>
    </source>
</evidence>
<sequence length="256" mass="28257">MPRMLQMAFALVAYAIFFATFLYLIAFLGNLPVVPVTIDRGPDASLATALLVNLGLIALFGLQHSAMARQGFKRAWTRLVPAAAERSVYVLASSIALLILFWGWRPMTATIWEVTNPLLAGLLWALFAAGWGIVLLSTFLINHFELFGLQQAWFALRERAAAAPQLRQPLFYKLVRHPLYSGFFLAFWATPHMTAGHLLFAAGMSVWTLLAIRAEEKDLIALFGHDYEAYRARVGMLVPGIGRSAGKGPEPLAPAE</sequence>
<evidence type="ECO:0000256" key="5">
    <source>
        <dbReference type="ARBA" id="ARBA00022603"/>
    </source>
</evidence>
<evidence type="ECO:0000256" key="7">
    <source>
        <dbReference type="ARBA" id="ARBA00022691"/>
    </source>
</evidence>
<comment type="similarity">
    <text evidence="3">Belongs to the nurim family.</text>
</comment>
<evidence type="ECO:0000313" key="14">
    <source>
        <dbReference type="Proteomes" id="UP001156703"/>
    </source>
</evidence>
<evidence type="ECO:0000256" key="9">
    <source>
        <dbReference type="ARBA" id="ARBA00022989"/>
    </source>
</evidence>
<keyword evidence="6" id="KW-0808">Transferase</keyword>
<dbReference type="NCBIfam" id="NF045656">
    <property type="entry name" value="MeththiolMtaseMddA"/>
    <property type="match status" value="1"/>
</dbReference>
<evidence type="ECO:0000256" key="8">
    <source>
        <dbReference type="ARBA" id="ARBA00022692"/>
    </source>
</evidence>
<evidence type="ECO:0000313" key="13">
    <source>
        <dbReference type="EMBL" id="GLR48476.1"/>
    </source>
</evidence>
<keyword evidence="7" id="KW-0949">S-adenosyl-L-methionine</keyword>
<dbReference type="Gene3D" id="1.20.120.1630">
    <property type="match status" value="1"/>
</dbReference>
<keyword evidence="9 12" id="KW-1133">Transmembrane helix</keyword>
<evidence type="ECO:0000256" key="12">
    <source>
        <dbReference type="SAM" id="Phobius"/>
    </source>
</evidence>